<evidence type="ECO:0000256" key="1">
    <source>
        <dbReference type="ARBA" id="ARBA00022598"/>
    </source>
</evidence>
<dbReference type="AlphaFoldDB" id="S5SQD0"/>
<feature type="transmembrane region" description="Helical" evidence="8">
    <location>
        <begin position="302"/>
        <end position="318"/>
    </location>
</feature>
<gene>
    <name evidence="9" type="primary">tyrS</name>
    <name evidence="9" type="ORF">NASALF_166</name>
</gene>
<keyword evidence="1 7" id="KW-0436">Ligase</keyword>
<dbReference type="GO" id="GO:0004831">
    <property type="term" value="F:tyrosine-tRNA ligase activity"/>
    <property type="evidence" value="ECO:0007669"/>
    <property type="project" value="UniProtKB-EC"/>
</dbReference>
<dbReference type="InterPro" id="IPR002305">
    <property type="entry name" value="aa-tRNA-synth_Ic"/>
</dbReference>
<dbReference type="GO" id="GO:0006418">
    <property type="term" value="P:tRNA aminoacylation for protein translation"/>
    <property type="evidence" value="ECO:0007669"/>
    <property type="project" value="InterPro"/>
</dbReference>
<evidence type="ECO:0000256" key="2">
    <source>
        <dbReference type="ARBA" id="ARBA00022741"/>
    </source>
</evidence>
<organism evidence="9 10">
    <name type="scientific">Candidatus Nasuia deltocephalinicola str. NAS-ALF</name>
    <dbReference type="NCBI Taxonomy" id="1343077"/>
    <lineage>
        <taxon>Bacteria</taxon>
        <taxon>Pseudomonadati</taxon>
        <taxon>Pseudomonadota</taxon>
        <taxon>Betaproteobacteria</taxon>
        <taxon>Candidatus Nasuia</taxon>
    </lineage>
</organism>
<proteinExistence type="inferred from homology"/>
<keyword evidence="5 7" id="KW-0030">Aminoacyl-tRNA synthetase</keyword>
<dbReference type="Pfam" id="PF00579">
    <property type="entry name" value="tRNA-synt_1b"/>
    <property type="match status" value="1"/>
</dbReference>
<dbReference type="EMBL" id="CP006059">
    <property type="protein sequence ID" value="AGS33294.1"/>
    <property type="molecule type" value="Genomic_DNA"/>
</dbReference>
<dbReference type="GO" id="GO:0005524">
    <property type="term" value="F:ATP binding"/>
    <property type="evidence" value="ECO:0007669"/>
    <property type="project" value="UniProtKB-KW"/>
</dbReference>
<dbReference type="OrthoDB" id="9804243at2"/>
<name>S5SQD0_9PROT</name>
<evidence type="ECO:0000313" key="9">
    <source>
        <dbReference type="EMBL" id="AGS33294.1"/>
    </source>
</evidence>
<dbReference type="PANTHER" id="PTHR11766:SF1">
    <property type="entry name" value="TYROSINE--TRNA LIGASE"/>
    <property type="match status" value="1"/>
</dbReference>
<dbReference type="KEGG" id="ndl:NASALF_166"/>
<keyword evidence="10" id="KW-1185">Reference proteome</keyword>
<dbReference type="Proteomes" id="UP000015382">
    <property type="component" value="Chromosome"/>
</dbReference>
<dbReference type="GO" id="GO:0005829">
    <property type="term" value="C:cytosol"/>
    <property type="evidence" value="ECO:0007669"/>
    <property type="project" value="TreeGrafter"/>
</dbReference>
<keyword evidence="3 7" id="KW-0067">ATP-binding</keyword>
<evidence type="ECO:0000256" key="4">
    <source>
        <dbReference type="ARBA" id="ARBA00022917"/>
    </source>
</evidence>
<comment type="similarity">
    <text evidence="7">Belongs to the class-I aminoacyl-tRNA synthetase family.</text>
</comment>
<keyword evidence="2 7" id="KW-0547">Nucleotide-binding</keyword>
<evidence type="ECO:0000256" key="5">
    <source>
        <dbReference type="ARBA" id="ARBA00023146"/>
    </source>
</evidence>
<accession>S5SQD0</accession>
<keyword evidence="8" id="KW-1133">Transmembrane helix</keyword>
<dbReference type="InterPro" id="IPR014729">
    <property type="entry name" value="Rossmann-like_a/b/a_fold"/>
</dbReference>
<dbReference type="PANTHER" id="PTHR11766">
    <property type="entry name" value="TYROSYL-TRNA SYNTHETASE"/>
    <property type="match status" value="1"/>
</dbReference>
<keyword evidence="4 7" id="KW-0648">Protein biosynthesis</keyword>
<evidence type="ECO:0000256" key="8">
    <source>
        <dbReference type="SAM" id="Phobius"/>
    </source>
</evidence>
<dbReference type="HOGENOM" id="CLU_896265_0_0_4"/>
<dbReference type="InterPro" id="IPR024088">
    <property type="entry name" value="Tyr-tRNA-ligase_bac-type"/>
</dbReference>
<evidence type="ECO:0000256" key="6">
    <source>
        <dbReference type="ARBA" id="ARBA00048248"/>
    </source>
</evidence>
<feature type="transmembrane region" description="Helical" evidence="8">
    <location>
        <begin position="131"/>
        <end position="149"/>
    </location>
</feature>
<dbReference type="Gene3D" id="3.40.50.620">
    <property type="entry name" value="HUPs"/>
    <property type="match status" value="1"/>
</dbReference>
<comment type="catalytic activity">
    <reaction evidence="6">
        <text>tRNA(Tyr) + L-tyrosine + ATP = L-tyrosyl-tRNA(Tyr) + AMP + diphosphate + H(+)</text>
        <dbReference type="Rhea" id="RHEA:10220"/>
        <dbReference type="Rhea" id="RHEA-COMP:9706"/>
        <dbReference type="Rhea" id="RHEA-COMP:9707"/>
        <dbReference type="ChEBI" id="CHEBI:15378"/>
        <dbReference type="ChEBI" id="CHEBI:30616"/>
        <dbReference type="ChEBI" id="CHEBI:33019"/>
        <dbReference type="ChEBI" id="CHEBI:58315"/>
        <dbReference type="ChEBI" id="CHEBI:78442"/>
        <dbReference type="ChEBI" id="CHEBI:78536"/>
        <dbReference type="ChEBI" id="CHEBI:456215"/>
        <dbReference type="EC" id="6.1.1.1"/>
    </reaction>
</comment>
<dbReference type="SUPFAM" id="SSF52374">
    <property type="entry name" value="Nucleotidylyl transferase"/>
    <property type="match status" value="1"/>
</dbReference>
<keyword evidence="8" id="KW-0812">Transmembrane</keyword>
<evidence type="ECO:0000313" key="10">
    <source>
        <dbReference type="Proteomes" id="UP000015382"/>
    </source>
</evidence>
<sequence length="367" mass="45302">MNIKIFNLEKIKIIFKIIKYNSLKILNIKNFLKILYLKLNKYKNIKIKFGIDPTCKNIHLGHIYYFLKLINLSFLYLLIKILLIIGIKTSFLKNYKFNKLFLKNSLYLIYNLKYILGYKLNTLKFYYNSEWINIININEKIFLILILNFKKFFNIKKYNYNFKNLYYIILQSYDTLFTKSNVEIGGLDQKINFLFCYNFIYDYLKNFQFYINFPIIFNCNKKISKSKKNFFFNFKNNKILIFKINKKIKFLNYLKLIILFNKNHFLYNFKNYNLLFFKKYLLKNIFIKYFLSIKIFNIFKKIFYLKTLVFSFIIFKIIKKFFKIKNLITYNNFIFVNNIIIYNKNFIFFKGNYYIKNNDLGLYLYIF</sequence>
<keyword evidence="8" id="KW-0472">Membrane</keyword>
<reference evidence="9 10" key="1">
    <citation type="journal article" date="2013" name="Genome Biol. Evol.">
        <title>Small, smaller, smallest: the origins and evolution of ancient dual symbioses in a Phloem-feeding insect.</title>
        <authorList>
            <person name="Bennett G.M."/>
            <person name="Moran N.A."/>
        </authorList>
    </citation>
    <scope>NUCLEOTIDE SEQUENCE [LARGE SCALE GENOMIC DNA]</scope>
    <source>
        <strain evidence="9 10">ALF</strain>
    </source>
</reference>
<evidence type="ECO:0000256" key="7">
    <source>
        <dbReference type="RuleBase" id="RU363036"/>
    </source>
</evidence>
<feature type="transmembrane region" description="Helical" evidence="8">
    <location>
        <begin position="65"/>
        <end position="87"/>
    </location>
</feature>
<protein>
    <submittedName>
        <fullName evidence="9">Tyrosyl-tRNA synthetase</fullName>
    </submittedName>
</protein>
<evidence type="ECO:0000256" key="3">
    <source>
        <dbReference type="ARBA" id="ARBA00022840"/>
    </source>
</evidence>